<reference evidence="2 3" key="1">
    <citation type="journal article" date="2016" name="PLoS Pathog.">
        <title>Biosynthesis of antibiotic leucinostatins in bio-control fungus Purpureocillium lilacinum and their inhibition on phytophthora revealed by genome mining.</title>
        <authorList>
            <person name="Wang G."/>
            <person name="Liu Z."/>
            <person name="Lin R."/>
            <person name="Li E."/>
            <person name="Mao Z."/>
            <person name="Ling J."/>
            <person name="Yang Y."/>
            <person name="Yin W.B."/>
            <person name="Xie B."/>
        </authorList>
    </citation>
    <scope>NUCLEOTIDE SEQUENCE [LARGE SCALE GENOMIC DNA]</scope>
    <source>
        <strain evidence="2">170</strain>
    </source>
</reference>
<dbReference type="Proteomes" id="UP000078397">
    <property type="component" value="Unassembled WGS sequence"/>
</dbReference>
<keyword evidence="3" id="KW-1185">Reference proteome</keyword>
<name>A0A179FEM6_METCM</name>
<dbReference type="Pfam" id="PF06985">
    <property type="entry name" value="HET"/>
    <property type="match status" value="1"/>
</dbReference>
<sequence>MALYKDHPLHHTDSIRLLTVHADNTAGDINVSIRTARLSAKPSFTALSYTWGSPVDERHPSYRKYDMLKYHISCAGERIAIYQNLFEALVQLRETQEQSPLWVDAICIDQRNDEERNHQLLLMPSIYHQASWVVIWLGRSDAANNGAIQTLNRLQDRILLASLSVNDDSACHTGRGGPRAIESLLIWVTQDNHKGVGYTTTSRGQN</sequence>
<gene>
    <name evidence="2" type="ORF">VFPPC_05388</name>
</gene>
<accession>A0A179FEM6</accession>
<protein>
    <submittedName>
        <fullName evidence="2">Heterokaryon incompatibility protein (HET) domain-containing protein</fullName>
    </submittedName>
</protein>
<evidence type="ECO:0000259" key="1">
    <source>
        <dbReference type="Pfam" id="PF06985"/>
    </source>
</evidence>
<organism evidence="2 3">
    <name type="scientific">Pochonia chlamydosporia 170</name>
    <dbReference type="NCBI Taxonomy" id="1380566"/>
    <lineage>
        <taxon>Eukaryota</taxon>
        <taxon>Fungi</taxon>
        <taxon>Dikarya</taxon>
        <taxon>Ascomycota</taxon>
        <taxon>Pezizomycotina</taxon>
        <taxon>Sordariomycetes</taxon>
        <taxon>Hypocreomycetidae</taxon>
        <taxon>Hypocreales</taxon>
        <taxon>Clavicipitaceae</taxon>
        <taxon>Pochonia</taxon>
    </lineage>
</organism>
<dbReference type="PANTHER" id="PTHR24148:SF64">
    <property type="entry name" value="HETEROKARYON INCOMPATIBILITY DOMAIN-CONTAINING PROTEIN"/>
    <property type="match status" value="1"/>
</dbReference>
<dbReference type="KEGG" id="pchm:VFPPC_05388"/>
<dbReference type="OrthoDB" id="4899362at2759"/>
<dbReference type="EMBL" id="LSBJ02000005">
    <property type="protein sequence ID" value="OAQ64045.1"/>
    <property type="molecule type" value="Genomic_DNA"/>
</dbReference>
<comment type="caution">
    <text evidence="2">The sequence shown here is derived from an EMBL/GenBank/DDBJ whole genome shotgun (WGS) entry which is preliminary data.</text>
</comment>
<evidence type="ECO:0000313" key="3">
    <source>
        <dbReference type="Proteomes" id="UP000078397"/>
    </source>
</evidence>
<dbReference type="AlphaFoldDB" id="A0A179FEM6"/>
<proteinExistence type="predicted"/>
<dbReference type="RefSeq" id="XP_018141359.1">
    <property type="nucleotide sequence ID" value="XM_018284593.1"/>
</dbReference>
<dbReference type="InterPro" id="IPR052895">
    <property type="entry name" value="HetReg/Transcr_Mod"/>
</dbReference>
<dbReference type="InterPro" id="IPR010730">
    <property type="entry name" value="HET"/>
</dbReference>
<dbReference type="PANTHER" id="PTHR24148">
    <property type="entry name" value="ANKYRIN REPEAT DOMAIN-CONTAINING PROTEIN 39 HOMOLOG-RELATED"/>
    <property type="match status" value="1"/>
</dbReference>
<dbReference type="GeneID" id="28848587"/>
<dbReference type="STRING" id="1380566.A0A179FEM6"/>
<feature type="domain" description="Heterokaryon incompatibility" evidence="1">
    <location>
        <begin position="44"/>
        <end position="157"/>
    </location>
</feature>
<evidence type="ECO:0000313" key="2">
    <source>
        <dbReference type="EMBL" id="OAQ64045.1"/>
    </source>
</evidence>